<keyword evidence="3" id="KW-1185">Reference proteome</keyword>
<dbReference type="EMBL" id="JBHUDK010000011">
    <property type="protein sequence ID" value="MFD1599843.1"/>
    <property type="molecule type" value="Genomic_DNA"/>
</dbReference>
<comment type="caution">
    <text evidence="2">The sequence shown here is derived from an EMBL/GenBank/DDBJ whole genome shotgun (WGS) entry which is preliminary data.</text>
</comment>
<feature type="compositionally biased region" description="Polar residues" evidence="1">
    <location>
        <begin position="181"/>
        <end position="196"/>
    </location>
</feature>
<feature type="region of interest" description="Disordered" evidence="1">
    <location>
        <begin position="181"/>
        <end position="224"/>
    </location>
</feature>
<dbReference type="RefSeq" id="WP_256422367.1">
    <property type="nucleotide sequence ID" value="NZ_JANHDI010000012.1"/>
</dbReference>
<organism evidence="2 3">
    <name type="scientific">Halobellus rarus</name>
    <dbReference type="NCBI Taxonomy" id="1126237"/>
    <lineage>
        <taxon>Archaea</taxon>
        <taxon>Methanobacteriati</taxon>
        <taxon>Methanobacteriota</taxon>
        <taxon>Stenosarchaea group</taxon>
        <taxon>Halobacteria</taxon>
        <taxon>Halobacteriales</taxon>
        <taxon>Haloferacaceae</taxon>
        <taxon>Halobellus</taxon>
    </lineage>
</organism>
<accession>A0ABD6CPA4</accession>
<feature type="compositionally biased region" description="Basic and acidic residues" evidence="1">
    <location>
        <begin position="199"/>
        <end position="216"/>
    </location>
</feature>
<evidence type="ECO:0000256" key="1">
    <source>
        <dbReference type="SAM" id="MobiDB-lite"/>
    </source>
</evidence>
<sequence>MNSQLQRQTLDELIHKGRYLYPTDVVNIIERFHSVEGPGVPRAVITAYVDEFIRRLGPRAPFSQDRFARLLDGRVADLDMWLPHTIYEVAPGRVSVFPPTWHRLLAGVHDPAQYVGVIGEDLAAAKGVGTGESLPPVPKQVLIDAMMVLGGLDRRTAGGFIKQARLNGRLVVEPFQNPNASVWLPTPNSGHSKPQQLNRPDRPLPDDPNDTRRDSASIRPKYRR</sequence>
<dbReference type="Proteomes" id="UP001597085">
    <property type="component" value="Unassembled WGS sequence"/>
</dbReference>
<dbReference type="AlphaFoldDB" id="A0ABD6CPA4"/>
<evidence type="ECO:0000313" key="3">
    <source>
        <dbReference type="Proteomes" id="UP001597085"/>
    </source>
</evidence>
<protein>
    <submittedName>
        <fullName evidence="2">Uncharacterized protein</fullName>
    </submittedName>
</protein>
<name>A0ABD6CPA4_9EURY</name>
<proteinExistence type="predicted"/>
<reference evidence="2 3" key="1">
    <citation type="journal article" date="2019" name="Int. J. Syst. Evol. Microbiol.">
        <title>The Global Catalogue of Microorganisms (GCM) 10K type strain sequencing project: providing services to taxonomists for standard genome sequencing and annotation.</title>
        <authorList>
            <consortium name="The Broad Institute Genomics Platform"/>
            <consortium name="The Broad Institute Genome Sequencing Center for Infectious Disease"/>
            <person name="Wu L."/>
            <person name="Ma J."/>
        </authorList>
    </citation>
    <scope>NUCLEOTIDE SEQUENCE [LARGE SCALE GENOMIC DNA]</scope>
    <source>
        <strain evidence="2 3">CGMCC 1.12121</strain>
    </source>
</reference>
<evidence type="ECO:0000313" key="2">
    <source>
        <dbReference type="EMBL" id="MFD1599843.1"/>
    </source>
</evidence>
<gene>
    <name evidence="2" type="ORF">ACFSBX_12845</name>
</gene>